<dbReference type="Gene3D" id="2.40.330.10">
    <property type="entry name" value="DNA-binding pseudobarrel domain"/>
    <property type="match status" value="1"/>
</dbReference>
<comment type="caution">
    <text evidence="6">The sequence shown here is derived from an EMBL/GenBank/DDBJ whole genome shotgun (WGS) entry which is preliminary data.</text>
</comment>
<evidence type="ECO:0000256" key="5">
    <source>
        <dbReference type="ARBA" id="ARBA00023242"/>
    </source>
</evidence>
<proteinExistence type="predicted"/>
<reference evidence="6 7" key="1">
    <citation type="submission" date="2019-01" db="EMBL/GenBank/DDBJ databases">
        <title>Sequencing of cultivated peanut Arachis hypogaea provides insights into genome evolution and oil improvement.</title>
        <authorList>
            <person name="Chen X."/>
        </authorList>
    </citation>
    <scope>NUCLEOTIDE SEQUENCE [LARGE SCALE GENOMIC DNA]</scope>
    <source>
        <strain evidence="7">cv. Fuhuasheng</strain>
        <tissue evidence="6">Leaves</tissue>
    </source>
</reference>
<gene>
    <name evidence="6" type="ORF">Ahy_B05g074837</name>
</gene>
<organism evidence="6 7">
    <name type="scientific">Arachis hypogaea</name>
    <name type="common">Peanut</name>
    <dbReference type="NCBI Taxonomy" id="3818"/>
    <lineage>
        <taxon>Eukaryota</taxon>
        <taxon>Viridiplantae</taxon>
        <taxon>Streptophyta</taxon>
        <taxon>Embryophyta</taxon>
        <taxon>Tracheophyta</taxon>
        <taxon>Spermatophyta</taxon>
        <taxon>Magnoliopsida</taxon>
        <taxon>eudicotyledons</taxon>
        <taxon>Gunneridae</taxon>
        <taxon>Pentapetalae</taxon>
        <taxon>rosids</taxon>
        <taxon>fabids</taxon>
        <taxon>Fabales</taxon>
        <taxon>Fabaceae</taxon>
        <taxon>Papilionoideae</taxon>
        <taxon>50 kb inversion clade</taxon>
        <taxon>dalbergioids sensu lato</taxon>
        <taxon>Dalbergieae</taxon>
        <taxon>Pterocarpus clade</taxon>
        <taxon>Arachis</taxon>
    </lineage>
</organism>
<keyword evidence="3" id="KW-0238">DNA-binding</keyword>
<accession>A0A444YZZ9</accession>
<comment type="subcellular location">
    <subcellularLocation>
        <location evidence="1">Nucleus</location>
    </subcellularLocation>
</comment>
<protein>
    <submittedName>
        <fullName evidence="6">Uncharacterized protein</fullName>
    </submittedName>
</protein>
<dbReference type="EMBL" id="SDMP01000015">
    <property type="protein sequence ID" value="RYR07478.1"/>
    <property type="molecule type" value="Genomic_DNA"/>
</dbReference>
<evidence type="ECO:0000256" key="1">
    <source>
        <dbReference type="ARBA" id="ARBA00004123"/>
    </source>
</evidence>
<keyword evidence="2" id="KW-0805">Transcription regulation</keyword>
<dbReference type="GO" id="GO:0003677">
    <property type="term" value="F:DNA binding"/>
    <property type="evidence" value="ECO:0007669"/>
    <property type="project" value="UniProtKB-KW"/>
</dbReference>
<dbReference type="InterPro" id="IPR015300">
    <property type="entry name" value="DNA-bd_pseudobarrel_sf"/>
</dbReference>
<dbReference type="GO" id="GO:0005634">
    <property type="term" value="C:nucleus"/>
    <property type="evidence" value="ECO:0007669"/>
    <property type="project" value="UniProtKB-SubCell"/>
</dbReference>
<evidence type="ECO:0000256" key="3">
    <source>
        <dbReference type="ARBA" id="ARBA00023125"/>
    </source>
</evidence>
<keyword evidence="4" id="KW-0804">Transcription</keyword>
<keyword evidence="7" id="KW-1185">Reference proteome</keyword>
<keyword evidence="5" id="KW-0539">Nucleus</keyword>
<evidence type="ECO:0000313" key="6">
    <source>
        <dbReference type="EMBL" id="RYR07478.1"/>
    </source>
</evidence>
<evidence type="ECO:0000256" key="4">
    <source>
        <dbReference type="ARBA" id="ARBA00023163"/>
    </source>
</evidence>
<name>A0A444YZZ9_ARAHY</name>
<dbReference type="AlphaFoldDB" id="A0A444YZZ9"/>
<sequence length="188" mass="21376">MVGYNERDASKALASLKPRKIMEAYCLTALGPQLEDPIRKTLRKTDVNRETAHRDAIFIPTDGAKEKILAYLKKKETKILKNGIRARVFDTCDPSIHFVSSFAVLNDGKYVITHKKEADHHWSDFVRQAGLKEEENVDIWPFRHAPTGDLAFVFEKLGNEDPSKPQDEFAAATLVNMSSEYTNNLFHI</sequence>
<dbReference type="Proteomes" id="UP000289738">
    <property type="component" value="Chromosome B05"/>
</dbReference>
<evidence type="ECO:0000313" key="7">
    <source>
        <dbReference type="Proteomes" id="UP000289738"/>
    </source>
</evidence>
<evidence type="ECO:0000256" key="2">
    <source>
        <dbReference type="ARBA" id="ARBA00023015"/>
    </source>
</evidence>